<dbReference type="Proteomes" id="UP000050465">
    <property type="component" value="Unassembled WGS sequence"/>
</dbReference>
<evidence type="ECO:0000259" key="1">
    <source>
        <dbReference type="Pfam" id="PF14252"/>
    </source>
</evidence>
<dbReference type="AlphaFoldDB" id="A0A0P8DII0"/>
<proteinExistence type="predicted"/>
<evidence type="ECO:0000313" key="3">
    <source>
        <dbReference type="Proteomes" id="UP000050465"/>
    </source>
</evidence>
<comment type="caution">
    <text evidence="2">The sequence shown here is derived from an EMBL/GenBank/DDBJ whole genome shotgun (WGS) entry which is preliminary data.</text>
</comment>
<sequence>MTSILLTPGQMLGVQSAELSNISKNSLVVIDAGVDDASALFADARASHFDVLLLSEKRDAIAQITEALQHFSHLSSLHIVSHGTPGCLQLGSTQLNLETLNQYESALTTWATVLKGKDLLLYGCQVAKGAMGYLFLQQLRQLTGANIAASTKRVGRVSNDEAPSIEDRPSWTLNTQLGNLSTPLAFSNELQATYTGYFEPVVNFSVSTDTLIESEGTPFSFIFELSEAPPAEGTKIRFESTTPQAINQWDLFSLTTTGLADQPVDISPNQDFSAFELTIVEQRATIDVPVFNDFINEGPDPYTWTVSAISGGTVGTDTAQVTIYDDASQVPITPDPIEPPTLTLPEVSITSDITTLVENEGSEVTFTLTLSEAPTGPLLIDLATGKPFALGDFDIFPPPPQASATGGQLVGGNSDNSGFTFAMTSQTATIKLPIFNDQDRTENGALTDPNGPLRNDDIGVEQTTFTVLPGEGYTVSSSASDVTLTLADTQEQLNPTPQPTTPIVSFSTTPEVISEAEGNALVMNFSVEGDIPEGGITVNLEGDVAEILQQFLAPDGDGAVQTRVTPEGNILYRFDTSFEADNDNFGNVVGGILEVFALEDGDPAEDNSNPAVAGTGFLSNFSFTITEPTASITLPVFDDLIQEPDQTFTYTLADGAGYIVNPEASSGTFTVTDGVPGGVGPTVGVTATPTTLIEAEQTVLELTFTTEGEIPPEGLVVQLAGPPRAIAEFDVNATNPRLPEAETVVEGVSVTGGNIVGTDEVAGSLFLRITDPTATVTVPVFQDDVAEGTEVLPFTLLDGELYEVDPAASQVTLTIEDGVAPPTPQPTTPIVSFSTTLKLLAKPKAMPW</sequence>
<feature type="domain" description="DUF4347" evidence="1">
    <location>
        <begin position="27"/>
        <end position="196"/>
    </location>
</feature>
<evidence type="ECO:0000313" key="2">
    <source>
        <dbReference type="EMBL" id="KPQ36561.1"/>
    </source>
</evidence>
<protein>
    <recommendedName>
        <fullName evidence="1">DUF4347 domain-containing protein</fullName>
    </recommendedName>
</protein>
<gene>
    <name evidence="2" type="ORF">HLUCCA11_05195</name>
</gene>
<dbReference type="EMBL" id="LJZR01000005">
    <property type="protein sequence ID" value="KPQ36561.1"/>
    <property type="molecule type" value="Genomic_DNA"/>
</dbReference>
<organism evidence="2 3">
    <name type="scientific">Phormidesmis priestleyi Ana</name>
    <dbReference type="NCBI Taxonomy" id="1666911"/>
    <lineage>
        <taxon>Bacteria</taxon>
        <taxon>Bacillati</taxon>
        <taxon>Cyanobacteriota</taxon>
        <taxon>Cyanophyceae</taxon>
        <taxon>Leptolyngbyales</taxon>
        <taxon>Leptolyngbyaceae</taxon>
        <taxon>Phormidesmis</taxon>
    </lineage>
</organism>
<dbReference type="STRING" id="1666911.HLUCCA11_05195"/>
<dbReference type="SUPFAM" id="SSF141072">
    <property type="entry name" value="CalX-like"/>
    <property type="match status" value="2"/>
</dbReference>
<dbReference type="Pfam" id="PF14252">
    <property type="entry name" value="DUF4347"/>
    <property type="match status" value="1"/>
</dbReference>
<dbReference type="PATRIC" id="fig|1666911.3.peg.3239"/>
<accession>A0A0P8DII0</accession>
<dbReference type="InterPro" id="IPR038081">
    <property type="entry name" value="CalX-like_sf"/>
</dbReference>
<name>A0A0P8DII0_9CYAN</name>
<dbReference type="InterPro" id="IPR025592">
    <property type="entry name" value="DUF4347"/>
</dbReference>
<reference evidence="2 3" key="1">
    <citation type="submission" date="2015-09" db="EMBL/GenBank/DDBJ databases">
        <title>Identification and resolution of microdiversity through metagenomic sequencing of parallel consortia.</title>
        <authorList>
            <person name="Nelson W.C."/>
            <person name="Romine M.F."/>
            <person name="Lindemann S.R."/>
        </authorList>
    </citation>
    <scope>NUCLEOTIDE SEQUENCE [LARGE SCALE GENOMIC DNA]</scope>
    <source>
        <strain evidence="2">Ana</strain>
    </source>
</reference>